<dbReference type="SUPFAM" id="SSF81901">
    <property type="entry name" value="HCP-like"/>
    <property type="match status" value="1"/>
</dbReference>
<accession>A0A3D8V8C1</accession>
<gene>
    <name evidence="2" type="ORF">DX912_16795</name>
</gene>
<dbReference type="InterPro" id="IPR006597">
    <property type="entry name" value="Sel1-like"/>
</dbReference>
<reference evidence="2 3" key="1">
    <citation type="submission" date="2018-08" db="EMBL/GenBank/DDBJ databases">
        <title>Lysobacter soli KCTC 22011, whole genome shotgun sequence.</title>
        <authorList>
            <person name="Zhang X."/>
            <person name="Feng G."/>
            <person name="Zhu H."/>
        </authorList>
    </citation>
    <scope>NUCLEOTIDE SEQUENCE [LARGE SCALE GENOMIC DNA]</scope>
    <source>
        <strain evidence="2 3">KCTC 22011</strain>
    </source>
</reference>
<feature type="chain" id="PRO_5017753043" description="Sel1 repeat family protein" evidence="1">
    <location>
        <begin position="24"/>
        <end position="262"/>
    </location>
</feature>
<comment type="caution">
    <text evidence="2">The sequence shown here is derived from an EMBL/GenBank/DDBJ whole genome shotgun (WGS) entry which is preliminary data.</text>
</comment>
<dbReference type="SMART" id="SM00671">
    <property type="entry name" value="SEL1"/>
    <property type="match status" value="1"/>
</dbReference>
<evidence type="ECO:0008006" key="4">
    <source>
        <dbReference type="Google" id="ProtNLM"/>
    </source>
</evidence>
<dbReference type="AlphaFoldDB" id="A0A3D8V8C1"/>
<evidence type="ECO:0000313" key="3">
    <source>
        <dbReference type="Proteomes" id="UP000256829"/>
    </source>
</evidence>
<evidence type="ECO:0000313" key="2">
    <source>
        <dbReference type="EMBL" id="RDY65624.1"/>
    </source>
</evidence>
<protein>
    <recommendedName>
        <fullName evidence="4">Sel1 repeat family protein</fullName>
    </recommendedName>
</protein>
<sequence>MSVVRSVVPVVLAAAFLAPPSHARADEAPPLTGASFMELDAMLPSLRGRPNEEFRVQGLKAYQQRHFDEAIARFELASGYADKYSQHYLSLIHWHGVGTPVDRVQAYIWSDLAAERGNPRLLAIREKMWAQLSSQEQARVPREGEAYYARYGDDIAKPRAEAEMRRFARDMTGSRVGYRNQRIETGGGPVNGVFLTEVGSNAAAYAVSVAGSPDELYGREGGLRRLDGYWQEQDRLLDGTVEVGELETVRRGGRGPLDPRER</sequence>
<feature type="signal peptide" evidence="1">
    <location>
        <begin position="1"/>
        <end position="23"/>
    </location>
</feature>
<dbReference type="InterPro" id="IPR011990">
    <property type="entry name" value="TPR-like_helical_dom_sf"/>
</dbReference>
<proteinExistence type="predicted"/>
<dbReference type="Proteomes" id="UP000256829">
    <property type="component" value="Unassembled WGS sequence"/>
</dbReference>
<keyword evidence="1" id="KW-0732">Signal</keyword>
<dbReference type="Gene3D" id="1.25.40.10">
    <property type="entry name" value="Tetratricopeptide repeat domain"/>
    <property type="match status" value="1"/>
</dbReference>
<evidence type="ECO:0000256" key="1">
    <source>
        <dbReference type="SAM" id="SignalP"/>
    </source>
</evidence>
<organism evidence="2 3">
    <name type="scientific">Lysobacter soli</name>
    <dbReference type="NCBI Taxonomy" id="453783"/>
    <lineage>
        <taxon>Bacteria</taxon>
        <taxon>Pseudomonadati</taxon>
        <taxon>Pseudomonadota</taxon>
        <taxon>Gammaproteobacteria</taxon>
        <taxon>Lysobacterales</taxon>
        <taxon>Lysobacteraceae</taxon>
        <taxon>Lysobacter</taxon>
    </lineage>
</organism>
<keyword evidence="3" id="KW-1185">Reference proteome</keyword>
<dbReference type="RefSeq" id="WP_115844430.1">
    <property type="nucleotide sequence ID" value="NZ_CP183976.1"/>
</dbReference>
<name>A0A3D8V8C1_9GAMM</name>
<dbReference type="EMBL" id="QTJR01000016">
    <property type="protein sequence ID" value="RDY65624.1"/>
    <property type="molecule type" value="Genomic_DNA"/>
</dbReference>